<sequence>MQYWYKSLRKKKNTPLRRYGGHLEPPEKYGMLIDLSMQLESLNRERSALMSAAASRALMLERNERSADLFGRVLRARHDLAAALDGRSDAPSVDQSTIIETTRSLSSLCATAAETWTALRSERQRVLRLESAVLAQGLQLEREGRVRTQLERRRAVLEREIIRTHNVITASEPNVLFSNANVVHKVSFN</sequence>
<dbReference type="Proteomes" id="UP001064048">
    <property type="component" value="Chromosome 2"/>
</dbReference>
<keyword evidence="2" id="KW-1185">Reference proteome</keyword>
<evidence type="ECO:0000313" key="1">
    <source>
        <dbReference type="EMBL" id="KAI8440089.1"/>
    </source>
</evidence>
<proteinExistence type="predicted"/>
<name>A0ACC0KU56_CHOFU</name>
<comment type="caution">
    <text evidence="1">The sequence shown here is derived from an EMBL/GenBank/DDBJ whole genome shotgun (WGS) entry which is preliminary data.</text>
</comment>
<reference evidence="1 2" key="1">
    <citation type="journal article" date="2022" name="Genome Biol. Evol.">
        <title>The Spruce Budworm Genome: Reconstructing the Evolutionary History of Antifreeze Proteins.</title>
        <authorList>
            <person name="Beliveau C."/>
            <person name="Gagne P."/>
            <person name="Picq S."/>
            <person name="Vernygora O."/>
            <person name="Keeling C.I."/>
            <person name="Pinkney K."/>
            <person name="Doucet D."/>
            <person name="Wen F."/>
            <person name="Johnston J.S."/>
            <person name="Maaroufi H."/>
            <person name="Boyle B."/>
            <person name="Laroche J."/>
            <person name="Dewar K."/>
            <person name="Juretic N."/>
            <person name="Blackburn G."/>
            <person name="Nisole A."/>
            <person name="Brunet B."/>
            <person name="Brandao M."/>
            <person name="Lumley L."/>
            <person name="Duan J."/>
            <person name="Quan G."/>
            <person name="Lucarotti C.J."/>
            <person name="Roe A.D."/>
            <person name="Sperling F.A.H."/>
            <person name="Levesque R.C."/>
            <person name="Cusson M."/>
        </authorList>
    </citation>
    <scope>NUCLEOTIDE SEQUENCE [LARGE SCALE GENOMIC DNA]</scope>
    <source>
        <strain evidence="1">Glfc:IPQL:Cfum</strain>
    </source>
</reference>
<accession>A0ACC0KU56</accession>
<organism evidence="1 2">
    <name type="scientific">Choristoneura fumiferana</name>
    <name type="common">Spruce budworm moth</name>
    <name type="synonym">Archips fumiferana</name>
    <dbReference type="NCBI Taxonomy" id="7141"/>
    <lineage>
        <taxon>Eukaryota</taxon>
        <taxon>Metazoa</taxon>
        <taxon>Ecdysozoa</taxon>
        <taxon>Arthropoda</taxon>
        <taxon>Hexapoda</taxon>
        <taxon>Insecta</taxon>
        <taxon>Pterygota</taxon>
        <taxon>Neoptera</taxon>
        <taxon>Endopterygota</taxon>
        <taxon>Lepidoptera</taxon>
        <taxon>Glossata</taxon>
        <taxon>Ditrysia</taxon>
        <taxon>Tortricoidea</taxon>
        <taxon>Tortricidae</taxon>
        <taxon>Tortricinae</taxon>
        <taxon>Choristoneura</taxon>
    </lineage>
</organism>
<protein>
    <submittedName>
        <fullName evidence="1">Uncharacterized protein</fullName>
    </submittedName>
</protein>
<dbReference type="EMBL" id="CM046102">
    <property type="protein sequence ID" value="KAI8440089.1"/>
    <property type="molecule type" value="Genomic_DNA"/>
</dbReference>
<evidence type="ECO:0000313" key="2">
    <source>
        <dbReference type="Proteomes" id="UP001064048"/>
    </source>
</evidence>
<gene>
    <name evidence="1" type="ORF">MSG28_001511</name>
</gene>